<sequence>MPAKIRIATLFDKGQPRSSSSSRSPLSPIPLPNEHASTSAGGGSMVPSSGTGKRSIREPTSAGPRRHRSNTSDDSSSSGSPLLIFRRREMKMSGPTQSQPERLLVDSGEVETEPRPIEFDWVRSDRLLKRDDLHLAFVKATGEHLVAKRYTLDASETCGRPSPRSLKREVALMKEVEHPNLVRCMGLEQVGDSGEQVIVFSEYVFGTSLRSEIHKHGPLAENAVRSTVAAILDGLVHLHSLGIVHGALKSSKVLVDRASGVYKIAGLGCSTAPGRLRDHSRAVPRAIWCTAPEVVRTQWREWGCAADVWSLGCLVLEMLSGRRAWYDCEAVAVMFKLYHQSLRPAVPPDVVLSSAAADFLDKCLALQPHDRMSAAELRQHPFIAG</sequence>
<dbReference type="Pfam" id="PF00069">
    <property type="entry name" value="Pkinase"/>
    <property type="match status" value="1"/>
</dbReference>
<keyword evidence="8" id="KW-1185">Reference proteome</keyword>
<keyword evidence="3" id="KW-0418">Kinase</keyword>
<dbReference type="Proteomes" id="UP000815677">
    <property type="component" value="Unassembled WGS sequence"/>
</dbReference>
<evidence type="ECO:0000256" key="2">
    <source>
        <dbReference type="ARBA" id="ARBA00022741"/>
    </source>
</evidence>
<evidence type="ECO:0000313" key="7">
    <source>
        <dbReference type="EMBL" id="GAT46540.1"/>
    </source>
</evidence>
<dbReference type="PANTHER" id="PTHR48016">
    <property type="entry name" value="MAP KINASE KINASE KINASE SSK2-RELATED-RELATED"/>
    <property type="match status" value="1"/>
</dbReference>
<evidence type="ECO:0000256" key="5">
    <source>
        <dbReference type="SAM" id="MobiDB-lite"/>
    </source>
</evidence>
<evidence type="ECO:0000259" key="6">
    <source>
        <dbReference type="PROSITE" id="PS50011"/>
    </source>
</evidence>
<dbReference type="Gene3D" id="1.10.510.10">
    <property type="entry name" value="Transferase(Phosphotransferase) domain 1"/>
    <property type="match status" value="1"/>
</dbReference>
<dbReference type="InterPro" id="IPR000719">
    <property type="entry name" value="Prot_kinase_dom"/>
</dbReference>
<evidence type="ECO:0000256" key="1">
    <source>
        <dbReference type="ARBA" id="ARBA00022679"/>
    </source>
</evidence>
<organism evidence="7 8">
    <name type="scientific">Mycena chlorophos</name>
    <name type="common">Agaric fungus</name>
    <name type="synonym">Agaricus chlorophos</name>
    <dbReference type="NCBI Taxonomy" id="658473"/>
    <lineage>
        <taxon>Eukaryota</taxon>
        <taxon>Fungi</taxon>
        <taxon>Dikarya</taxon>
        <taxon>Basidiomycota</taxon>
        <taxon>Agaricomycotina</taxon>
        <taxon>Agaricomycetes</taxon>
        <taxon>Agaricomycetidae</taxon>
        <taxon>Agaricales</taxon>
        <taxon>Marasmiineae</taxon>
        <taxon>Mycenaceae</taxon>
        <taxon>Mycena</taxon>
    </lineage>
</organism>
<feature type="compositionally biased region" description="Low complexity" evidence="5">
    <location>
        <begin position="16"/>
        <end position="26"/>
    </location>
</feature>
<gene>
    <name evidence="7" type="ORF">MCHLO_04052</name>
</gene>
<dbReference type="PANTHER" id="PTHR48016:SF56">
    <property type="entry name" value="MAPKK KINASE"/>
    <property type="match status" value="1"/>
</dbReference>
<dbReference type="InterPro" id="IPR011009">
    <property type="entry name" value="Kinase-like_dom_sf"/>
</dbReference>
<evidence type="ECO:0000313" key="8">
    <source>
        <dbReference type="Proteomes" id="UP000815677"/>
    </source>
</evidence>
<evidence type="ECO:0000256" key="4">
    <source>
        <dbReference type="ARBA" id="ARBA00022840"/>
    </source>
</evidence>
<dbReference type="InterPro" id="IPR050538">
    <property type="entry name" value="MAP_kinase_kinase_kinase"/>
</dbReference>
<keyword evidence="2" id="KW-0547">Nucleotide-binding</keyword>
<accession>A0ABQ0L5Y6</accession>
<proteinExistence type="predicted"/>
<dbReference type="EMBL" id="DF842549">
    <property type="protein sequence ID" value="GAT46540.1"/>
    <property type="molecule type" value="Genomic_DNA"/>
</dbReference>
<keyword evidence="1" id="KW-0808">Transferase</keyword>
<feature type="domain" description="Protein kinase" evidence="6">
    <location>
        <begin position="122"/>
        <end position="383"/>
    </location>
</feature>
<dbReference type="PROSITE" id="PS50011">
    <property type="entry name" value="PROTEIN_KINASE_DOM"/>
    <property type="match status" value="1"/>
</dbReference>
<reference evidence="7" key="1">
    <citation type="submission" date="2014-09" db="EMBL/GenBank/DDBJ databases">
        <title>Genome sequence of the luminous mushroom Mycena chlorophos for searching fungal bioluminescence genes.</title>
        <authorList>
            <person name="Tanaka Y."/>
            <person name="Kasuga D."/>
            <person name="Oba Y."/>
            <person name="Hase S."/>
            <person name="Sato K."/>
            <person name="Oba Y."/>
            <person name="Sakakibara Y."/>
        </authorList>
    </citation>
    <scope>NUCLEOTIDE SEQUENCE</scope>
</reference>
<name>A0ABQ0L5Y6_MYCCL</name>
<keyword evidence="4" id="KW-0067">ATP-binding</keyword>
<protein>
    <submittedName>
        <fullName evidence="7">Kinase-like protein</fullName>
    </submittedName>
</protein>
<dbReference type="SUPFAM" id="SSF56112">
    <property type="entry name" value="Protein kinase-like (PK-like)"/>
    <property type="match status" value="1"/>
</dbReference>
<feature type="region of interest" description="Disordered" evidence="5">
    <location>
        <begin position="1"/>
        <end position="81"/>
    </location>
</feature>
<evidence type="ECO:0000256" key="3">
    <source>
        <dbReference type="ARBA" id="ARBA00022777"/>
    </source>
</evidence>
<feature type="region of interest" description="Disordered" evidence="5">
    <location>
        <begin position="91"/>
        <end position="110"/>
    </location>
</feature>